<dbReference type="InterPro" id="IPR016167">
    <property type="entry name" value="FAD-bd_PCMH_sub1"/>
</dbReference>
<evidence type="ECO:0000256" key="1">
    <source>
        <dbReference type="ARBA" id="ARBA00005466"/>
    </source>
</evidence>
<dbReference type="PANTHER" id="PTHR42973:SF7">
    <property type="entry name" value="FAD-BINDING PCMH-TYPE DOMAIN-CONTAINING PROTEIN"/>
    <property type="match status" value="1"/>
</dbReference>
<keyword evidence="7" id="KW-1185">Reference proteome</keyword>
<organism evidence="6 7">
    <name type="scientific">Drechslerella stenobrocha 248</name>
    <dbReference type="NCBI Taxonomy" id="1043628"/>
    <lineage>
        <taxon>Eukaryota</taxon>
        <taxon>Fungi</taxon>
        <taxon>Dikarya</taxon>
        <taxon>Ascomycota</taxon>
        <taxon>Pezizomycotina</taxon>
        <taxon>Orbiliomycetes</taxon>
        <taxon>Orbiliales</taxon>
        <taxon>Orbiliaceae</taxon>
        <taxon>Drechslerella</taxon>
    </lineage>
</organism>
<dbReference type="GO" id="GO:0016491">
    <property type="term" value="F:oxidoreductase activity"/>
    <property type="evidence" value="ECO:0007669"/>
    <property type="project" value="UniProtKB-KW"/>
</dbReference>
<keyword evidence="3" id="KW-0274">FAD</keyword>
<evidence type="ECO:0000313" key="7">
    <source>
        <dbReference type="Proteomes" id="UP000024837"/>
    </source>
</evidence>
<dbReference type="Proteomes" id="UP000024837">
    <property type="component" value="Unassembled WGS sequence"/>
</dbReference>
<gene>
    <name evidence="6" type="ORF">DRE_01168</name>
</gene>
<sequence>MADFSTFSSGLKPRLSAEARIVGSEGTVTRWDESSTPVPHATVFPTTEEDVAETVKYCREKGLKCFAQSGGHGWRVRNSRDINVIISLGQLNTITIAEDQKSVTLGGGTIIKQLIESVAAEKLEVVTGICNTVGVLGSLLQGGIGRYMGKYGLGIDNLLSVNLVDATGTLHRNVNESTDADLWWSIRGAGTSFGIVTEATIKAYPQASELSWIGSVAFTNNPGSKIEKIVKAIQELEVTDKMCLHLLFACAPPAFTPAVLIMPWYYGSEEEGRKAWKGILDLEPDIVDMTMAPAERLNDGNDPFGEVGGRKPGVGMGLEKIDPDAYCEIWRLFEDFVTENPQAARSIVLLECYSKAKSLSVPRETTAFANRDIKYETIVCPWYEDPTFDIKANAFSSSIREIWSQKCSHPDGRKRVYTAFSGNNEPTESLFGERERVDKLKAVKAKWDPENYWGALFDI</sequence>
<evidence type="ECO:0000256" key="4">
    <source>
        <dbReference type="ARBA" id="ARBA00023002"/>
    </source>
</evidence>
<dbReference type="GO" id="GO:0071949">
    <property type="term" value="F:FAD binding"/>
    <property type="evidence" value="ECO:0007669"/>
    <property type="project" value="InterPro"/>
</dbReference>
<dbReference type="Pfam" id="PF01565">
    <property type="entry name" value="FAD_binding_4"/>
    <property type="match status" value="1"/>
</dbReference>
<dbReference type="OrthoDB" id="415825at2759"/>
<keyword evidence="4" id="KW-0560">Oxidoreductase</keyword>
<dbReference type="PANTHER" id="PTHR42973">
    <property type="entry name" value="BINDING OXIDOREDUCTASE, PUTATIVE (AFU_ORTHOLOGUE AFUA_1G17690)-RELATED"/>
    <property type="match status" value="1"/>
</dbReference>
<dbReference type="Gene3D" id="3.30.465.10">
    <property type="match status" value="1"/>
</dbReference>
<dbReference type="InterPro" id="IPR036318">
    <property type="entry name" value="FAD-bd_PCMH-like_sf"/>
</dbReference>
<dbReference type="InterPro" id="IPR016169">
    <property type="entry name" value="FAD-bd_PCMH_sub2"/>
</dbReference>
<dbReference type="InterPro" id="IPR050416">
    <property type="entry name" value="FAD-linked_Oxidoreductase"/>
</dbReference>
<accession>W7HW95</accession>
<dbReference type="Gene3D" id="3.30.43.10">
    <property type="entry name" value="Uridine Diphospho-n-acetylenolpyruvylglucosamine Reductase, domain 2"/>
    <property type="match status" value="1"/>
</dbReference>
<dbReference type="InterPro" id="IPR006094">
    <property type="entry name" value="Oxid_FAD_bind_N"/>
</dbReference>
<name>W7HW95_9PEZI</name>
<evidence type="ECO:0000256" key="3">
    <source>
        <dbReference type="ARBA" id="ARBA00022827"/>
    </source>
</evidence>
<protein>
    <recommendedName>
        <fullName evidence="5">FAD-binding PCMH-type domain-containing protein</fullName>
    </recommendedName>
</protein>
<reference evidence="6 7" key="1">
    <citation type="submission" date="2013-05" db="EMBL/GenBank/DDBJ databases">
        <title>Drechslerella stenobrocha genome reveals carnivorous origination and mechanical trapping mechanism of predatory fungi.</title>
        <authorList>
            <person name="Liu X."/>
            <person name="Zhang W."/>
            <person name="Liu K."/>
        </authorList>
    </citation>
    <scope>NUCLEOTIDE SEQUENCE [LARGE SCALE GENOMIC DNA]</scope>
    <source>
        <strain evidence="6 7">248</strain>
    </source>
</reference>
<evidence type="ECO:0000259" key="5">
    <source>
        <dbReference type="PROSITE" id="PS51387"/>
    </source>
</evidence>
<evidence type="ECO:0000256" key="2">
    <source>
        <dbReference type="ARBA" id="ARBA00022630"/>
    </source>
</evidence>
<dbReference type="SUPFAM" id="SSF56176">
    <property type="entry name" value="FAD-binding/transporter-associated domain-like"/>
    <property type="match status" value="1"/>
</dbReference>
<keyword evidence="2" id="KW-0285">Flavoprotein</keyword>
<dbReference type="EMBL" id="KI966443">
    <property type="protein sequence ID" value="EWC44342.1"/>
    <property type="molecule type" value="Genomic_DNA"/>
</dbReference>
<dbReference type="Gene3D" id="3.40.462.20">
    <property type="match status" value="1"/>
</dbReference>
<dbReference type="InterPro" id="IPR016166">
    <property type="entry name" value="FAD-bd_PCMH"/>
</dbReference>
<feature type="domain" description="FAD-binding PCMH-type" evidence="5">
    <location>
        <begin position="35"/>
        <end position="206"/>
    </location>
</feature>
<dbReference type="PROSITE" id="PS51387">
    <property type="entry name" value="FAD_PCMH"/>
    <property type="match status" value="1"/>
</dbReference>
<evidence type="ECO:0000313" key="6">
    <source>
        <dbReference type="EMBL" id="EWC44342.1"/>
    </source>
</evidence>
<comment type="similarity">
    <text evidence="1">Belongs to the oxygen-dependent FAD-linked oxidoreductase family.</text>
</comment>
<proteinExistence type="inferred from homology"/>
<dbReference type="AlphaFoldDB" id="W7HW95"/>
<dbReference type="HOGENOM" id="CLU_018354_0_2_1"/>